<protein>
    <submittedName>
        <fullName evidence="2">Uncharacterized protein</fullName>
    </submittedName>
</protein>
<sequence>MSSPVLVRKFIRFDASFHANSDSAPTSENLRDRIQYGATPKTI</sequence>
<keyword evidence="3" id="KW-1185">Reference proteome</keyword>
<evidence type="ECO:0000256" key="1">
    <source>
        <dbReference type="SAM" id="MobiDB-lite"/>
    </source>
</evidence>
<dbReference type="RefSeq" id="WP_272900283.1">
    <property type="nucleotide sequence ID" value="NZ_JBFQGM010000011.1"/>
</dbReference>
<evidence type="ECO:0000313" key="2">
    <source>
        <dbReference type="EMBL" id="MFL9464110.1"/>
    </source>
</evidence>
<proteinExistence type="predicted"/>
<gene>
    <name evidence="2" type="ORF">AB0759_26225</name>
</gene>
<dbReference type="EMBL" id="JBFQGM010000011">
    <property type="protein sequence ID" value="MFL9464110.1"/>
    <property type="molecule type" value="Genomic_DNA"/>
</dbReference>
<name>A0ABW8WSS7_9CYAN</name>
<feature type="region of interest" description="Disordered" evidence="1">
    <location>
        <begin position="20"/>
        <end position="43"/>
    </location>
</feature>
<reference evidence="2 3" key="1">
    <citation type="submission" date="2024-07" db="EMBL/GenBank/DDBJ databases">
        <authorList>
            <person name="Tripathy S."/>
        </authorList>
    </citation>
    <scope>NUCLEOTIDE SEQUENCE [LARGE SCALE GENOMIC DNA]</scope>
    <source>
        <strain evidence="2 3">VB-61278_2</strain>
    </source>
</reference>
<dbReference type="Proteomes" id="UP001628874">
    <property type="component" value="Unassembled WGS sequence"/>
</dbReference>
<organism evidence="2 3">
    <name type="scientific">Scytonema tolypothrichoides VB-61278_2</name>
    <dbReference type="NCBI Taxonomy" id="3232314"/>
    <lineage>
        <taxon>Bacteria</taxon>
        <taxon>Bacillati</taxon>
        <taxon>Cyanobacteriota</taxon>
        <taxon>Cyanophyceae</taxon>
        <taxon>Nostocales</taxon>
        <taxon>Scytonemataceae</taxon>
        <taxon>Scytonema</taxon>
    </lineage>
</organism>
<comment type="caution">
    <text evidence="2">The sequence shown here is derived from an EMBL/GenBank/DDBJ whole genome shotgun (WGS) entry which is preliminary data.</text>
</comment>
<evidence type="ECO:0000313" key="3">
    <source>
        <dbReference type="Proteomes" id="UP001628874"/>
    </source>
</evidence>
<accession>A0ABW8WSS7</accession>